<evidence type="ECO:0000256" key="4">
    <source>
        <dbReference type="ARBA" id="ARBA00023069"/>
    </source>
</evidence>
<dbReference type="InterPro" id="IPR050576">
    <property type="entry name" value="Cilia_flagella_integrity"/>
</dbReference>
<comment type="caution">
    <text evidence="6">The sequence shown here is derived from an EMBL/GenBank/DDBJ whole genome shotgun (WGS) entry which is preliminary data.</text>
</comment>
<evidence type="ECO:0000256" key="3">
    <source>
        <dbReference type="ARBA" id="ARBA00022737"/>
    </source>
</evidence>
<dbReference type="PANTHER" id="PTHR45973">
    <property type="entry name" value="PROTEIN PHOSPHATASE 1 REGULATORY SUBUNIT SDS22-RELATED"/>
    <property type="match status" value="1"/>
</dbReference>
<keyword evidence="2" id="KW-0433">Leucine-rich repeat</keyword>
<dbReference type="SMART" id="SM00365">
    <property type="entry name" value="LRR_SD22"/>
    <property type="match status" value="2"/>
</dbReference>
<dbReference type="Proteomes" id="UP001217089">
    <property type="component" value="Unassembled WGS sequence"/>
</dbReference>
<evidence type="ECO:0000256" key="2">
    <source>
        <dbReference type="ARBA" id="ARBA00022614"/>
    </source>
</evidence>
<accession>A0ABQ9F8V6</accession>
<organism evidence="6 7">
    <name type="scientific">Tegillarca granosa</name>
    <name type="common">Malaysian cockle</name>
    <name type="synonym">Anadara granosa</name>
    <dbReference type="NCBI Taxonomy" id="220873"/>
    <lineage>
        <taxon>Eukaryota</taxon>
        <taxon>Metazoa</taxon>
        <taxon>Spiralia</taxon>
        <taxon>Lophotrochozoa</taxon>
        <taxon>Mollusca</taxon>
        <taxon>Bivalvia</taxon>
        <taxon>Autobranchia</taxon>
        <taxon>Pteriomorphia</taxon>
        <taxon>Arcoida</taxon>
        <taxon>Arcoidea</taxon>
        <taxon>Arcidae</taxon>
        <taxon>Tegillarca</taxon>
    </lineage>
</organism>
<proteinExistence type="predicted"/>
<evidence type="ECO:0000256" key="1">
    <source>
        <dbReference type="ARBA" id="ARBA00004138"/>
    </source>
</evidence>
<evidence type="ECO:0000256" key="5">
    <source>
        <dbReference type="ARBA" id="ARBA00023273"/>
    </source>
</evidence>
<dbReference type="InterPro" id="IPR001611">
    <property type="entry name" value="Leu-rich_rpt"/>
</dbReference>
<dbReference type="PANTHER" id="PTHR45973:SF9">
    <property type="entry name" value="LEUCINE-RICH REPEAT-CONTAINING PROTEIN 46"/>
    <property type="match status" value="1"/>
</dbReference>
<dbReference type="EMBL" id="JARBDR010000342">
    <property type="protein sequence ID" value="KAJ8313788.1"/>
    <property type="molecule type" value="Genomic_DNA"/>
</dbReference>
<keyword evidence="4" id="KW-0969">Cilium</keyword>
<name>A0ABQ9F8V6_TEGGR</name>
<dbReference type="Gene3D" id="3.80.10.10">
    <property type="entry name" value="Ribonuclease Inhibitor"/>
    <property type="match status" value="1"/>
</dbReference>
<dbReference type="InterPro" id="IPR025875">
    <property type="entry name" value="Leu-rich_rpt_4"/>
</dbReference>
<sequence length="138" mass="15953">MNMIDENDEHFDEVEEPKELPRTVRLSLHLIVKRHLPPEAQSWDQDKILDALNKITHLRLDRENIGEIDGLEILGQSVQNVYLQRNRISKIQNLDCLKNIQFITLAGNNISVVENLSSLPKLLFLDLSENKIEDFDIG</sequence>
<evidence type="ECO:0000313" key="6">
    <source>
        <dbReference type="EMBL" id="KAJ8313788.1"/>
    </source>
</evidence>
<keyword evidence="3" id="KW-0677">Repeat</keyword>
<dbReference type="PROSITE" id="PS51450">
    <property type="entry name" value="LRR"/>
    <property type="match status" value="2"/>
</dbReference>
<keyword evidence="7" id="KW-1185">Reference proteome</keyword>
<gene>
    <name evidence="6" type="ORF">KUTeg_008349</name>
</gene>
<protein>
    <submittedName>
        <fullName evidence="6">Uncharacterized protein</fullName>
    </submittedName>
</protein>
<reference evidence="6 7" key="1">
    <citation type="submission" date="2022-12" db="EMBL/GenBank/DDBJ databases">
        <title>Chromosome-level genome of Tegillarca granosa.</title>
        <authorList>
            <person name="Kim J."/>
        </authorList>
    </citation>
    <scope>NUCLEOTIDE SEQUENCE [LARGE SCALE GENOMIC DNA]</scope>
    <source>
        <strain evidence="6">Teg-2019</strain>
        <tissue evidence="6">Adductor muscle</tissue>
    </source>
</reference>
<evidence type="ECO:0000313" key="7">
    <source>
        <dbReference type="Proteomes" id="UP001217089"/>
    </source>
</evidence>
<keyword evidence="5" id="KW-0966">Cell projection</keyword>
<dbReference type="InterPro" id="IPR032675">
    <property type="entry name" value="LRR_dom_sf"/>
</dbReference>
<dbReference type="Pfam" id="PF12799">
    <property type="entry name" value="LRR_4"/>
    <property type="match status" value="1"/>
</dbReference>
<comment type="subcellular location">
    <subcellularLocation>
        <location evidence="1">Cell projection</location>
        <location evidence="1">Cilium</location>
    </subcellularLocation>
</comment>
<dbReference type="SUPFAM" id="SSF52058">
    <property type="entry name" value="L domain-like"/>
    <property type="match status" value="1"/>
</dbReference>